<dbReference type="PROSITE" id="PS51135">
    <property type="entry name" value="CIDE_N"/>
    <property type="match status" value="1"/>
</dbReference>
<accession>A0A8C7WUL0</accession>
<evidence type="ECO:0000259" key="3">
    <source>
        <dbReference type="PROSITE" id="PS51135"/>
    </source>
</evidence>
<dbReference type="PANTHER" id="PTHR13067:SF2">
    <property type="entry name" value="CASPASE-ACTIVATED DNASE"/>
    <property type="match status" value="1"/>
</dbReference>
<keyword evidence="5" id="KW-1185">Reference proteome</keyword>
<sequence>QLQLPVLLQSCCRFYGVAGRDVEELLQKSCRLFQLPVSGARFCLYEDGTTVTQEFFQTLPENTELVLLSGKQTWGGGE</sequence>
<dbReference type="InterPro" id="IPR003508">
    <property type="entry name" value="CIDE-N_dom"/>
</dbReference>
<dbReference type="Proteomes" id="UP000694383">
    <property type="component" value="Unplaced"/>
</dbReference>
<reference evidence="4" key="1">
    <citation type="submission" date="2025-08" db="UniProtKB">
        <authorList>
            <consortium name="Ensembl"/>
        </authorList>
    </citation>
    <scope>IDENTIFICATION</scope>
</reference>
<dbReference type="Gene3D" id="3.10.20.10">
    <property type="match status" value="1"/>
</dbReference>
<dbReference type="Ensembl" id="ENSOSIT00000003849.1">
    <property type="protein sequence ID" value="ENSOSIP00000003592.1"/>
    <property type="gene ID" value="ENSOSIG00000002396.1"/>
</dbReference>
<dbReference type="SUPFAM" id="SSF54277">
    <property type="entry name" value="CAD &amp; PB1 domains"/>
    <property type="match status" value="1"/>
</dbReference>
<proteinExistence type="predicted"/>
<dbReference type="GeneTree" id="ENSGT00390000014490"/>
<protein>
    <recommendedName>
        <fullName evidence="3">CIDE-N domain-containing protein</fullName>
    </recommendedName>
</protein>
<organism evidence="4 5">
    <name type="scientific">Oryzias sinensis</name>
    <name type="common">Chinese medaka</name>
    <dbReference type="NCBI Taxonomy" id="183150"/>
    <lineage>
        <taxon>Eukaryota</taxon>
        <taxon>Metazoa</taxon>
        <taxon>Chordata</taxon>
        <taxon>Craniata</taxon>
        <taxon>Vertebrata</taxon>
        <taxon>Euteleostomi</taxon>
        <taxon>Actinopterygii</taxon>
        <taxon>Neopterygii</taxon>
        <taxon>Teleostei</taxon>
        <taxon>Neoteleostei</taxon>
        <taxon>Acanthomorphata</taxon>
        <taxon>Ovalentaria</taxon>
        <taxon>Atherinomorphae</taxon>
        <taxon>Beloniformes</taxon>
        <taxon>Adrianichthyidae</taxon>
        <taxon>Oryziinae</taxon>
        <taxon>Oryzias</taxon>
    </lineage>
</organism>
<dbReference type="PANTHER" id="PTHR13067">
    <property type="entry name" value="CASPASE-ACTIVATED DNASE"/>
    <property type="match status" value="1"/>
</dbReference>
<dbReference type="GO" id="GO:0004520">
    <property type="term" value="F:DNA endonuclease activity"/>
    <property type="evidence" value="ECO:0007669"/>
    <property type="project" value="InterPro"/>
</dbReference>
<dbReference type="AlphaFoldDB" id="A0A8C7WUL0"/>
<evidence type="ECO:0000313" key="5">
    <source>
        <dbReference type="Proteomes" id="UP000694383"/>
    </source>
</evidence>
<dbReference type="Pfam" id="PF02017">
    <property type="entry name" value="CIDE-N"/>
    <property type="match status" value="1"/>
</dbReference>
<dbReference type="SMART" id="SM00266">
    <property type="entry name" value="CAD"/>
    <property type="match status" value="1"/>
</dbReference>
<reference evidence="4" key="2">
    <citation type="submission" date="2025-09" db="UniProtKB">
        <authorList>
            <consortium name="Ensembl"/>
        </authorList>
    </citation>
    <scope>IDENTIFICATION</scope>
</reference>
<evidence type="ECO:0000313" key="4">
    <source>
        <dbReference type="Ensembl" id="ENSOSIP00000003592.1"/>
    </source>
</evidence>
<name>A0A8C7WUL0_9TELE</name>
<evidence type="ECO:0000256" key="2">
    <source>
        <dbReference type="PROSITE-ProRule" id="PRU00447"/>
    </source>
</evidence>
<keyword evidence="1 2" id="KW-0053">Apoptosis</keyword>
<dbReference type="GO" id="GO:0006309">
    <property type="term" value="P:apoptotic DNA fragmentation"/>
    <property type="evidence" value="ECO:0007669"/>
    <property type="project" value="InterPro"/>
</dbReference>
<evidence type="ECO:0000256" key="1">
    <source>
        <dbReference type="ARBA" id="ARBA00022703"/>
    </source>
</evidence>
<dbReference type="InterPro" id="IPR039729">
    <property type="entry name" value="DFF40"/>
</dbReference>
<feature type="domain" description="CIDE-N" evidence="3">
    <location>
        <begin position="2"/>
        <end position="76"/>
    </location>
</feature>